<reference evidence="2 3" key="1">
    <citation type="submission" date="2018-03" db="EMBL/GenBank/DDBJ databases">
        <authorList>
            <person name="Keele B.F."/>
        </authorList>
    </citation>
    <scope>NUCLEOTIDE SEQUENCE [LARGE SCALE GENOMIC DNA]</scope>
    <source>
        <strain evidence="2 3">YL28-9</strain>
    </source>
</reference>
<proteinExistence type="predicted"/>
<dbReference type="InterPro" id="IPR024623">
    <property type="entry name" value="YtxH"/>
</dbReference>
<evidence type="ECO:0000313" key="2">
    <source>
        <dbReference type="EMBL" id="PST83841.1"/>
    </source>
</evidence>
<feature type="region of interest" description="Disordered" evidence="1">
    <location>
        <begin position="70"/>
        <end position="113"/>
    </location>
</feature>
<name>A0A2T3HN80_9SPHI</name>
<feature type="compositionally biased region" description="Basic and acidic residues" evidence="1">
    <location>
        <begin position="89"/>
        <end position="104"/>
    </location>
</feature>
<keyword evidence="3" id="KW-1185">Reference proteome</keyword>
<accession>A0A2T3HN80</accession>
<dbReference type="AlphaFoldDB" id="A0A2T3HN80"/>
<evidence type="ECO:0000313" key="3">
    <source>
        <dbReference type="Proteomes" id="UP000240912"/>
    </source>
</evidence>
<dbReference type="OrthoDB" id="766896at2"/>
<dbReference type="Pfam" id="PF12732">
    <property type="entry name" value="YtxH"/>
    <property type="match status" value="1"/>
</dbReference>
<dbReference type="Proteomes" id="UP000240912">
    <property type="component" value="Unassembled WGS sequence"/>
</dbReference>
<protein>
    <recommendedName>
        <fullName evidence="4">YtxH domain-containing protein</fullName>
    </recommendedName>
</protein>
<gene>
    <name evidence="2" type="ORF">C7T94_12615</name>
</gene>
<organism evidence="2 3">
    <name type="scientific">Pedobacter yulinensis</name>
    <dbReference type="NCBI Taxonomy" id="2126353"/>
    <lineage>
        <taxon>Bacteria</taxon>
        <taxon>Pseudomonadati</taxon>
        <taxon>Bacteroidota</taxon>
        <taxon>Sphingobacteriia</taxon>
        <taxon>Sphingobacteriales</taxon>
        <taxon>Sphingobacteriaceae</taxon>
        <taxon>Pedobacter</taxon>
    </lineage>
</organism>
<sequence length="113" mass="11911">MRNSGNDAAVATALVAGLAVGAVLAVLFAPDSGRNVRRRIGEQGGGLASGIKDIYGSLRAKINGASEEAADAATEHEVPHFKKQVQKKPKSDIKEILHEAHADEPSQQQEEQS</sequence>
<comment type="caution">
    <text evidence="2">The sequence shown here is derived from an EMBL/GenBank/DDBJ whole genome shotgun (WGS) entry which is preliminary data.</text>
</comment>
<evidence type="ECO:0000256" key="1">
    <source>
        <dbReference type="SAM" id="MobiDB-lite"/>
    </source>
</evidence>
<dbReference type="EMBL" id="PYLS01000005">
    <property type="protein sequence ID" value="PST83841.1"/>
    <property type="molecule type" value="Genomic_DNA"/>
</dbReference>
<evidence type="ECO:0008006" key="4">
    <source>
        <dbReference type="Google" id="ProtNLM"/>
    </source>
</evidence>